<evidence type="ECO:0000313" key="2">
    <source>
        <dbReference type="Proteomes" id="UP000028194"/>
    </source>
</evidence>
<dbReference type="HOGENOM" id="CLU_3094240_0_0_2"/>
<evidence type="ECO:0000313" key="1">
    <source>
        <dbReference type="EMBL" id="AIF83525.1"/>
    </source>
</evidence>
<dbReference type="GeneID" id="43502606"/>
<dbReference type="EMBL" id="CP007174">
    <property type="protein sequence ID" value="AIF83525.1"/>
    <property type="molecule type" value="Genomic_DNA"/>
</dbReference>
<reference evidence="1 2" key="1">
    <citation type="journal article" date="2014" name="PLoS ONE">
        <title>Genome Sequence of Candidatus Nitrososphaera evergladensis from Group I.1b Enriched from Everglades Soil Reveals Novel Genomic Features of the Ammonia-Oxidizing Archaea.</title>
        <authorList>
            <person name="Zhalnina K.V."/>
            <person name="Dias R."/>
            <person name="Leonard M.T."/>
            <person name="Dorr de Quadros P."/>
            <person name="Camargo F.A."/>
            <person name="Drew J.C."/>
            <person name="Farmerie W.G."/>
            <person name="Daroub S.H."/>
            <person name="Triplett E.W."/>
        </authorList>
    </citation>
    <scope>NUCLEOTIDE SEQUENCE [LARGE SCALE GENOMIC DNA]</scope>
    <source>
        <strain evidence="1 2">SR1</strain>
    </source>
</reference>
<name>A0A075MQZ2_9ARCH</name>
<dbReference type="OrthoDB" id="8258at2157"/>
<dbReference type="KEGG" id="nev:NTE_01461"/>
<dbReference type="AlphaFoldDB" id="A0A075MQZ2"/>
<keyword evidence="2" id="KW-1185">Reference proteome</keyword>
<sequence length="51" mass="5749">MRTEEEAKYDLDERIFELYDSGMSIQSITEELGTTADYIASVLQNVSVETG</sequence>
<dbReference type="RefSeq" id="WP_158385209.1">
    <property type="nucleotide sequence ID" value="NZ_CP007174.1"/>
</dbReference>
<proteinExistence type="predicted"/>
<organism evidence="1 2">
    <name type="scientific">Candidatus Nitrososphaera evergladensis SR1</name>
    <dbReference type="NCBI Taxonomy" id="1459636"/>
    <lineage>
        <taxon>Archaea</taxon>
        <taxon>Nitrososphaerota</taxon>
        <taxon>Nitrososphaeria</taxon>
        <taxon>Nitrososphaerales</taxon>
        <taxon>Nitrososphaeraceae</taxon>
        <taxon>Nitrososphaera</taxon>
    </lineage>
</organism>
<dbReference type="Proteomes" id="UP000028194">
    <property type="component" value="Chromosome"/>
</dbReference>
<protein>
    <submittedName>
        <fullName evidence="1">Uncharacterized protein</fullName>
    </submittedName>
</protein>
<gene>
    <name evidence="1" type="ORF">NTE_01461</name>
</gene>
<accession>A0A075MQZ2</accession>